<evidence type="ECO:0000256" key="2">
    <source>
        <dbReference type="ARBA" id="ARBA00022692"/>
    </source>
</evidence>
<keyword evidence="3" id="KW-1133">Transmembrane helix</keyword>
<dbReference type="SUPFAM" id="SSF51306">
    <property type="entry name" value="LexA/Signal peptidase"/>
    <property type="match status" value="1"/>
</dbReference>
<dbReference type="EMBL" id="MHIN01000053">
    <property type="protein sequence ID" value="OGY53162.1"/>
    <property type="molecule type" value="Genomic_DNA"/>
</dbReference>
<dbReference type="NCBIfam" id="TIGR02228">
    <property type="entry name" value="sigpep_I_arch"/>
    <property type="match status" value="1"/>
</dbReference>
<gene>
    <name evidence="6" type="ORF">A2912_04270</name>
</gene>
<dbReference type="EC" id="3.4.21.89" evidence="5"/>
<dbReference type="AlphaFoldDB" id="A0A1G1YLE6"/>
<dbReference type="InterPro" id="IPR019533">
    <property type="entry name" value="Peptidase_S26"/>
</dbReference>
<dbReference type="InterPro" id="IPR001733">
    <property type="entry name" value="Peptidase_S26B"/>
</dbReference>
<comment type="caution">
    <text evidence="6">The sequence shown here is derived from an EMBL/GenBank/DDBJ whole genome shotgun (WGS) entry which is preliminary data.</text>
</comment>
<dbReference type="GO" id="GO:0009003">
    <property type="term" value="F:signal peptidase activity"/>
    <property type="evidence" value="ECO:0007669"/>
    <property type="project" value="UniProtKB-EC"/>
</dbReference>
<dbReference type="GO" id="GO:0006465">
    <property type="term" value="P:signal peptide processing"/>
    <property type="evidence" value="ECO:0007669"/>
    <property type="project" value="UniProtKB-UniRule"/>
</dbReference>
<dbReference type="GO" id="GO:0016020">
    <property type="term" value="C:membrane"/>
    <property type="evidence" value="ECO:0007669"/>
    <property type="project" value="UniProtKB-SubCell"/>
</dbReference>
<evidence type="ECO:0000256" key="4">
    <source>
        <dbReference type="ARBA" id="ARBA00023136"/>
    </source>
</evidence>
<protein>
    <recommendedName>
        <fullName evidence="5">Signal peptidase I</fullName>
        <ecNumber evidence="5">3.4.21.89</ecNumber>
    </recommendedName>
</protein>
<evidence type="ECO:0000313" key="7">
    <source>
        <dbReference type="Proteomes" id="UP000178122"/>
    </source>
</evidence>
<dbReference type="CDD" id="cd06530">
    <property type="entry name" value="S26_SPase_I"/>
    <property type="match status" value="1"/>
</dbReference>
<evidence type="ECO:0000256" key="1">
    <source>
        <dbReference type="ARBA" id="ARBA00004370"/>
    </source>
</evidence>
<reference evidence="6 7" key="1">
    <citation type="journal article" date="2016" name="Nat. Commun.">
        <title>Thousands of microbial genomes shed light on interconnected biogeochemical processes in an aquifer system.</title>
        <authorList>
            <person name="Anantharaman K."/>
            <person name="Brown C.T."/>
            <person name="Hug L.A."/>
            <person name="Sharon I."/>
            <person name="Castelle C.J."/>
            <person name="Probst A.J."/>
            <person name="Thomas B.C."/>
            <person name="Singh A."/>
            <person name="Wilkins M.J."/>
            <person name="Karaoz U."/>
            <person name="Brodie E.L."/>
            <person name="Williams K.H."/>
            <person name="Hubbard S.S."/>
            <person name="Banfield J.F."/>
        </authorList>
    </citation>
    <scope>NUCLEOTIDE SEQUENCE [LARGE SCALE GENOMIC DNA]</scope>
</reference>
<dbReference type="PANTHER" id="PTHR10806:SF6">
    <property type="entry name" value="SIGNAL PEPTIDASE COMPLEX CATALYTIC SUBUNIT SEC11"/>
    <property type="match status" value="1"/>
</dbReference>
<dbReference type="Proteomes" id="UP000178122">
    <property type="component" value="Unassembled WGS sequence"/>
</dbReference>
<sequence>MSLLSLKTSITFILALLFFSILIISLTQLSSLSPNSSQPTITPSDRITQDQIKVYSNQIVLNVKDASWATFTPTGSMKPLFDEKSNALEIKPTSPSDIKLGDIIAYQSAQDATDIIIHRVINIAQDNQGIYYIVKGDNNQTADPQKVRFEQIQGVVVAIIY</sequence>
<dbReference type="PANTHER" id="PTHR10806">
    <property type="entry name" value="SIGNAL PEPTIDASE COMPLEX CATALYTIC SUBUNIT SEC11"/>
    <property type="match status" value="1"/>
</dbReference>
<evidence type="ECO:0000313" key="6">
    <source>
        <dbReference type="EMBL" id="OGY53162.1"/>
    </source>
</evidence>
<comment type="subcellular location">
    <subcellularLocation>
        <location evidence="1">Membrane</location>
    </subcellularLocation>
</comment>
<keyword evidence="4" id="KW-0472">Membrane</keyword>
<dbReference type="InterPro" id="IPR036286">
    <property type="entry name" value="LexA/Signal_pep-like_sf"/>
</dbReference>
<dbReference type="GO" id="GO:0004252">
    <property type="term" value="F:serine-type endopeptidase activity"/>
    <property type="evidence" value="ECO:0007669"/>
    <property type="project" value="UniProtKB-UniRule"/>
</dbReference>
<organism evidence="6 7">
    <name type="scientific">Candidatus Buchananbacteria bacterium RIFCSPLOWO2_01_FULL_40_23b</name>
    <dbReference type="NCBI Taxonomy" id="1797544"/>
    <lineage>
        <taxon>Bacteria</taxon>
        <taxon>Candidatus Buchananiibacteriota</taxon>
    </lineage>
</organism>
<name>A0A1G1YLE6_9BACT</name>
<accession>A0A1G1YLE6</accession>
<keyword evidence="2" id="KW-0812">Transmembrane</keyword>
<evidence type="ECO:0000256" key="5">
    <source>
        <dbReference type="NCBIfam" id="TIGR02228"/>
    </source>
</evidence>
<evidence type="ECO:0000256" key="3">
    <source>
        <dbReference type="ARBA" id="ARBA00022989"/>
    </source>
</evidence>
<proteinExistence type="predicted"/>
<dbReference type="Gene3D" id="2.10.109.10">
    <property type="entry name" value="Umud Fragment, subunit A"/>
    <property type="match status" value="1"/>
</dbReference>